<dbReference type="PANTHER" id="PTHR43848">
    <property type="entry name" value="PUTRESCINE TRANSPORT SYSTEM PERMEASE PROTEIN POTI"/>
    <property type="match status" value="1"/>
</dbReference>
<feature type="transmembrane region" description="Helical" evidence="8">
    <location>
        <begin position="179"/>
        <end position="197"/>
    </location>
</feature>
<reference evidence="10 11" key="1">
    <citation type="submission" date="2019-03" db="EMBL/GenBank/DDBJ databases">
        <title>Genomic Encyclopedia of Type Strains, Phase IV (KMG-IV): sequencing the most valuable type-strain genomes for metagenomic binning, comparative biology and taxonomic classification.</title>
        <authorList>
            <person name="Goeker M."/>
        </authorList>
    </citation>
    <scope>NUCLEOTIDE SEQUENCE [LARGE SCALE GENOMIC DNA]</scope>
    <source>
        <strain evidence="10 11">DSM 18555</strain>
    </source>
</reference>
<evidence type="ECO:0000256" key="4">
    <source>
        <dbReference type="ARBA" id="ARBA00022475"/>
    </source>
</evidence>
<dbReference type="GO" id="GO:0055085">
    <property type="term" value="P:transmembrane transport"/>
    <property type="evidence" value="ECO:0007669"/>
    <property type="project" value="InterPro"/>
</dbReference>
<dbReference type="Proteomes" id="UP000294737">
    <property type="component" value="Unassembled WGS sequence"/>
</dbReference>
<gene>
    <name evidence="10" type="ORF">EV677_0735</name>
</gene>
<comment type="caution">
    <text evidence="10">The sequence shown here is derived from an EMBL/GenBank/DDBJ whole genome shotgun (WGS) entry which is preliminary data.</text>
</comment>
<accession>A0A4R6GH17</accession>
<evidence type="ECO:0000256" key="5">
    <source>
        <dbReference type="ARBA" id="ARBA00022692"/>
    </source>
</evidence>
<dbReference type="Gene3D" id="1.10.3720.10">
    <property type="entry name" value="MetI-like"/>
    <property type="match status" value="1"/>
</dbReference>
<evidence type="ECO:0000256" key="6">
    <source>
        <dbReference type="ARBA" id="ARBA00022989"/>
    </source>
</evidence>
<dbReference type="CDD" id="cd06261">
    <property type="entry name" value="TM_PBP2"/>
    <property type="match status" value="1"/>
</dbReference>
<keyword evidence="5 8" id="KW-0812">Transmembrane</keyword>
<protein>
    <submittedName>
        <fullName evidence="10">Spermidine/putrescine transport system permease protein</fullName>
    </submittedName>
</protein>
<keyword evidence="7 8" id="KW-0472">Membrane</keyword>
<dbReference type="EMBL" id="SNWF01000004">
    <property type="protein sequence ID" value="TDN94193.1"/>
    <property type="molecule type" value="Genomic_DNA"/>
</dbReference>
<evidence type="ECO:0000256" key="2">
    <source>
        <dbReference type="ARBA" id="ARBA00007069"/>
    </source>
</evidence>
<feature type="transmembrane region" description="Helical" evidence="8">
    <location>
        <begin position="233"/>
        <end position="252"/>
    </location>
</feature>
<dbReference type="Pfam" id="PF00528">
    <property type="entry name" value="BPD_transp_1"/>
    <property type="match status" value="1"/>
</dbReference>
<sequence>MAKLTTKRQSLWLTMTAVLVYAFLYLPLVIVVVYSFNDSRLNAEWVGFTLDWYRTLFADDEMLRAAGNSLIIALVSSAVSTVLGTMAGFALHRYKIRALQILVLTPIAIPEILVGVSLLIFFVMLNLTLGMLSVTLAHIAFSLGFVAIVVRSRLSGMDESLTEAARDCGATPWQAFKRVTLPLIMPGVVAGALMAFTLSIDDFVITFFTAGANTSTLPLQIYSMIKIAVTPEVNAVSTLLMALTLLLIVVASKLSPNAFRS</sequence>
<comment type="similarity">
    <text evidence="2">Belongs to the binding-protein-dependent transport system permease family. CysTW subfamily.</text>
</comment>
<feature type="domain" description="ABC transmembrane type-1" evidence="9">
    <location>
        <begin position="66"/>
        <end position="251"/>
    </location>
</feature>
<evidence type="ECO:0000256" key="3">
    <source>
        <dbReference type="ARBA" id="ARBA00022448"/>
    </source>
</evidence>
<evidence type="ECO:0000256" key="7">
    <source>
        <dbReference type="ARBA" id="ARBA00023136"/>
    </source>
</evidence>
<dbReference type="PANTHER" id="PTHR43848:SF2">
    <property type="entry name" value="PUTRESCINE TRANSPORT SYSTEM PERMEASE PROTEIN POTI"/>
    <property type="match status" value="1"/>
</dbReference>
<feature type="transmembrane region" description="Helical" evidence="8">
    <location>
        <begin position="203"/>
        <end position="221"/>
    </location>
</feature>
<dbReference type="AlphaFoldDB" id="A0A4R6GH17"/>
<feature type="transmembrane region" description="Helical" evidence="8">
    <location>
        <begin position="70"/>
        <end position="91"/>
    </location>
</feature>
<keyword evidence="11" id="KW-1185">Reference proteome</keyword>
<dbReference type="SUPFAM" id="SSF161098">
    <property type="entry name" value="MetI-like"/>
    <property type="match status" value="1"/>
</dbReference>
<keyword evidence="4" id="KW-1003">Cell membrane</keyword>
<evidence type="ECO:0000259" key="9">
    <source>
        <dbReference type="PROSITE" id="PS50928"/>
    </source>
</evidence>
<dbReference type="GO" id="GO:0005886">
    <property type="term" value="C:plasma membrane"/>
    <property type="evidence" value="ECO:0007669"/>
    <property type="project" value="UniProtKB-SubCell"/>
</dbReference>
<dbReference type="InterPro" id="IPR000515">
    <property type="entry name" value="MetI-like"/>
</dbReference>
<dbReference type="RefSeq" id="WP_241522999.1">
    <property type="nucleotide sequence ID" value="NZ_PTLZ01000001.1"/>
</dbReference>
<keyword evidence="3 8" id="KW-0813">Transport</keyword>
<comment type="subcellular location">
    <subcellularLocation>
        <location evidence="1 8">Cell membrane</location>
        <topology evidence="1 8">Multi-pass membrane protein</topology>
    </subcellularLocation>
</comment>
<keyword evidence="6 8" id="KW-1133">Transmembrane helix</keyword>
<evidence type="ECO:0000313" key="10">
    <source>
        <dbReference type="EMBL" id="TDN94193.1"/>
    </source>
</evidence>
<dbReference type="PROSITE" id="PS50928">
    <property type="entry name" value="ABC_TM1"/>
    <property type="match status" value="1"/>
</dbReference>
<organism evidence="10 11">
    <name type="scientific">Herminiimonas fonticola</name>
    <dbReference type="NCBI Taxonomy" id="303380"/>
    <lineage>
        <taxon>Bacteria</taxon>
        <taxon>Pseudomonadati</taxon>
        <taxon>Pseudomonadota</taxon>
        <taxon>Betaproteobacteria</taxon>
        <taxon>Burkholderiales</taxon>
        <taxon>Oxalobacteraceae</taxon>
        <taxon>Herminiimonas</taxon>
    </lineage>
</organism>
<dbReference type="InterPro" id="IPR035906">
    <property type="entry name" value="MetI-like_sf"/>
</dbReference>
<evidence type="ECO:0000313" key="11">
    <source>
        <dbReference type="Proteomes" id="UP000294737"/>
    </source>
</evidence>
<dbReference type="InterPro" id="IPR051789">
    <property type="entry name" value="Bact_Polyamine_Transport"/>
</dbReference>
<evidence type="ECO:0000256" key="1">
    <source>
        <dbReference type="ARBA" id="ARBA00004651"/>
    </source>
</evidence>
<feature type="transmembrane region" description="Helical" evidence="8">
    <location>
        <begin position="131"/>
        <end position="150"/>
    </location>
</feature>
<name>A0A4R6GH17_9BURK</name>
<feature type="transmembrane region" description="Helical" evidence="8">
    <location>
        <begin position="103"/>
        <end position="125"/>
    </location>
</feature>
<feature type="transmembrane region" description="Helical" evidence="8">
    <location>
        <begin position="12"/>
        <end position="36"/>
    </location>
</feature>
<evidence type="ECO:0000256" key="8">
    <source>
        <dbReference type="RuleBase" id="RU363032"/>
    </source>
</evidence>
<proteinExistence type="inferred from homology"/>